<evidence type="ECO:0000313" key="1">
    <source>
        <dbReference type="EMBL" id="CAL1397942.1"/>
    </source>
</evidence>
<reference evidence="1 2" key="1">
    <citation type="submission" date="2024-04" db="EMBL/GenBank/DDBJ databases">
        <authorList>
            <person name="Fracassetti M."/>
        </authorList>
    </citation>
    <scope>NUCLEOTIDE SEQUENCE [LARGE SCALE GENOMIC DNA]</scope>
</reference>
<dbReference type="Proteomes" id="UP001497516">
    <property type="component" value="Chromosome 6"/>
</dbReference>
<dbReference type="AlphaFoldDB" id="A0AAV2FIY1"/>
<organism evidence="1 2">
    <name type="scientific">Linum trigynum</name>
    <dbReference type="NCBI Taxonomy" id="586398"/>
    <lineage>
        <taxon>Eukaryota</taxon>
        <taxon>Viridiplantae</taxon>
        <taxon>Streptophyta</taxon>
        <taxon>Embryophyta</taxon>
        <taxon>Tracheophyta</taxon>
        <taxon>Spermatophyta</taxon>
        <taxon>Magnoliopsida</taxon>
        <taxon>eudicotyledons</taxon>
        <taxon>Gunneridae</taxon>
        <taxon>Pentapetalae</taxon>
        <taxon>rosids</taxon>
        <taxon>fabids</taxon>
        <taxon>Malpighiales</taxon>
        <taxon>Linaceae</taxon>
        <taxon>Linum</taxon>
    </lineage>
</organism>
<evidence type="ECO:0000313" key="2">
    <source>
        <dbReference type="Proteomes" id="UP001497516"/>
    </source>
</evidence>
<sequence length="89" mass="9998">MLKPRLIYKPRHQHRGRGQINGLQMKPVCYLPNCRFPAYVYQYTKTSSKSNMVLPATVRIADRVTFLDHDSTLASITPAPVIVQKAAAG</sequence>
<accession>A0AAV2FIY1</accession>
<dbReference type="EMBL" id="OZ034819">
    <property type="protein sequence ID" value="CAL1397942.1"/>
    <property type="molecule type" value="Genomic_DNA"/>
</dbReference>
<name>A0AAV2FIY1_9ROSI</name>
<keyword evidence="2" id="KW-1185">Reference proteome</keyword>
<proteinExistence type="predicted"/>
<protein>
    <submittedName>
        <fullName evidence="1">Uncharacterized protein</fullName>
    </submittedName>
</protein>
<gene>
    <name evidence="1" type="ORF">LTRI10_LOCUS38206</name>
</gene>